<dbReference type="Proteomes" id="UP000198851">
    <property type="component" value="Unassembled WGS sequence"/>
</dbReference>
<organism evidence="3 4">
    <name type="scientific">Shimia haliotis</name>
    <dbReference type="NCBI Taxonomy" id="1280847"/>
    <lineage>
        <taxon>Bacteria</taxon>
        <taxon>Pseudomonadati</taxon>
        <taxon>Pseudomonadota</taxon>
        <taxon>Alphaproteobacteria</taxon>
        <taxon>Rhodobacterales</taxon>
        <taxon>Roseobacteraceae</taxon>
    </lineage>
</organism>
<keyword evidence="4" id="KW-1185">Reference proteome</keyword>
<evidence type="ECO:0000313" key="3">
    <source>
        <dbReference type="EMBL" id="SFL34373.1"/>
    </source>
</evidence>
<sequence length="252" mass="27278">MGQPLKTNRPLSLGLFGFGAFGQLVARELADHFEITVCDPAYVGAVLEDGRAFTVRDLQETAQADIIVLAVPVARMAHTCEQIAPHLRKGALVIDVGSVKLAPMKAMADHLPDHVHILGSHPLFGPQSAADGLKGRKIALCPLRGHRSRITERFLRQIGLTVVVSTAEAHDRDAAMVQGLTHLIAKVLHDLGPLPDQMTTVSFDLLRQAISMVKDDPPTVLHAIEAANPYAADVRASFFKRADKIRAQFEAA</sequence>
<dbReference type="GO" id="GO:0006571">
    <property type="term" value="P:tyrosine biosynthetic process"/>
    <property type="evidence" value="ECO:0007669"/>
    <property type="project" value="InterPro"/>
</dbReference>
<dbReference type="SUPFAM" id="SSF48179">
    <property type="entry name" value="6-phosphogluconate dehydrogenase C-terminal domain-like"/>
    <property type="match status" value="1"/>
</dbReference>
<dbReference type="Gene3D" id="3.40.50.720">
    <property type="entry name" value="NAD(P)-binding Rossmann-like Domain"/>
    <property type="match status" value="1"/>
</dbReference>
<feature type="domain" description="Prephenate/arogenate dehydrogenase" evidence="2">
    <location>
        <begin position="11"/>
        <end position="252"/>
    </location>
</feature>
<dbReference type="PROSITE" id="PS51176">
    <property type="entry name" value="PDH_ADH"/>
    <property type="match status" value="1"/>
</dbReference>
<dbReference type="STRING" id="1280847.SAMN04488036_11043"/>
<dbReference type="OrthoDB" id="9800497at2"/>
<dbReference type="AlphaFoldDB" id="A0A1I4GY52"/>
<dbReference type="EMBL" id="FOSZ01000010">
    <property type="protein sequence ID" value="SFL34373.1"/>
    <property type="molecule type" value="Genomic_DNA"/>
</dbReference>
<dbReference type="InterPro" id="IPR050812">
    <property type="entry name" value="Preph/Arog_dehydrog"/>
</dbReference>
<gene>
    <name evidence="3" type="ORF">SAMN04488036_11043</name>
</gene>
<accession>A0A1I4GY52</accession>
<evidence type="ECO:0000313" key="4">
    <source>
        <dbReference type="Proteomes" id="UP000198851"/>
    </source>
</evidence>
<name>A0A1I4GY52_9RHOB</name>
<dbReference type="RefSeq" id="WP_093325728.1">
    <property type="nucleotide sequence ID" value="NZ_FOSZ01000010.1"/>
</dbReference>
<protein>
    <submittedName>
        <fullName evidence="3">Prephenate dehydrogenase</fullName>
    </submittedName>
</protein>
<dbReference type="GO" id="GO:0008977">
    <property type="term" value="F:prephenate dehydrogenase (NAD+) activity"/>
    <property type="evidence" value="ECO:0007669"/>
    <property type="project" value="InterPro"/>
</dbReference>
<dbReference type="InterPro" id="IPR036291">
    <property type="entry name" value="NAD(P)-bd_dom_sf"/>
</dbReference>
<reference evidence="4" key="1">
    <citation type="submission" date="2016-10" db="EMBL/GenBank/DDBJ databases">
        <authorList>
            <person name="Varghese N."/>
            <person name="Submissions S."/>
        </authorList>
    </citation>
    <scope>NUCLEOTIDE SEQUENCE [LARGE SCALE GENOMIC DNA]</scope>
    <source>
        <strain evidence="4">DSM 28453</strain>
    </source>
</reference>
<proteinExistence type="predicted"/>
<dbReference type="PANTHER" id="PTHR21363">
    <property type="entry name" value="PREPHENATE DEHYDROGENASE"/>
    <property type="match status" value="1"/>
</dbReference>
<dbReference type="InterPro" id="IPR003099">
    <property type="entry name" value="Prephen_DH"/>
</dbReference>
<dbReference type="GO" id="GO:0070403">
    <property type="term" value="F:NAD+ binding"/>
    <property type="evidence" value="ECO:0007669"/>
    <property type="project" value="InterPro"/>
</dbReference>
<keyword evidence="1" id="KW-0560">Oxidoreductase</keyword>
<dbReference type="InterPro" id="IPR008927">
    <property type="entry name" value="6-PGluconate_DH-like_C_sf"/>
</dbReference>
<dbReference type="SUPFAM" id="SSF51735">
    <property type="entry name" value="NAD(P)-binding Rossmann-fold domains"/>
    <property type="match status" value="1"/>
</dbReference>
<evidence type="ECO:0000259" key="2">
    <source>
        <dbReference type="PROSITE" id="PS51176"/>
    </source>
</evidence>
<dbReference type="InterPro" id="IPR046826">
    <property type="entry name" value="PDH_N"/>
</dbReference>
<dbReference type="Pfam" id="PF02153">
    <property type="entry name" value="PDH_N"/>
    <property type="match status" value="1"/>
</dbReference>
<dbReference type="PANTHER" id="PTHR21363:SF0">
    <property type="entry name" value="PREPHENATE DEHYDROGENASE [NADP(+)]"/>
    <property type="match status" value="1"/>
</dbReference>
<evidence type="ECO:0000256" key="1">
    <source>
        <dbReference type="ARBA" id="ARBA00023002"/>
    </source>
</evidence>
<dbReference type="GO" id="GO:0004665">
    <property type="term" value="F:prephenate dehydrogenase (NADP+) activity"/>
    <property type="evidence" value="ECO:0007669"/>
    <property type="project" value="InterPro"/>
</dbReference>